<evidence type="ECO:0000256" key="1">
    <source>
        <dbReference type="SAM" id="Phobius"/>
    </source>
</evidence>
<keyword evidence="3" id="KW-1185">Reference proteome</keyword>
<reference evidence="2 3" key="1">
    <citation type="submission" date="2016-05" db="EMBL/GenBank/DDBJ databases">
        <title>Comparative analysis of secretome profiles of manganese(II)-oxidizing ascomycete fungi.</title>
        <authorList>
            <consortium name="DOE Joint Genome Institute"/>
            <person name="Zeiner C.A."/>
            <person name="Purvine S.O."/>
            <person name="Zink E.M."/>
            <person name="Wu S."/>
            <person name="Pasa-Tolic L."/>
            <person name="Chaput D.L."/>
            <person name="Haridas S."/>
            <person name="Grigoriev I.V."/>
            <person name="Santelli C.M."/>
            <person name="Hansel C.M."/>
        </authorList>
    </citation>
    <scope>NUCLEOTIDE SEQUENCE [LARGE SCALE GENOMIC DNA]</scope>
    <source>
        <strain evidence="2 3">SRC1lrK2f</strain>
    </source>
</reference>
<gene>
    <name evidence="2" type="ORF">CC77DRAFT_775371</name>
</gene>
<sequence length="113" mass="13067">MDAVHSAIPLFPYYELGCYFLVATLERTLTSLMKPGRPFTCYIFASHGYPTVLCGLAVFAWICGQECMEYLKEIHFLHCWKTTFPDQIVTSSFFAFFVSISRSPSQSSYSWWF</sequence>
<dbReference type="VEuPathDB" id="FungiDB:CC77DRAFT_775371"/>
<dbReference type="Proteomes" id="UP000077248">
    <property type="component" value="Unassembled WGS sequence"/>
</dbReference>
<feature type="transmembrane region" description="Helical" evidence="1">
    <location>
        <begin position="39"/>
        <end position="62"/>
    </location>
</feature>
<evidence type="ECO:0000313" key="2">
    <source>
        <dbReference type="EMBL" id="OAG22029.1"/>
    </source>
</evidence>
<dbReference type="AlphaFoldDB" id="A0A177DTB9"/>
<dbReference type="RefSeq" id="XP_018387450.1">
    <property type="nucleotide sequence ID" value="XM_018533137.1"/>
</dbReference>
<organism evidence="2 3">
    <name type="scientific">Alternaria alternata</name>
    <name type="common">Alternaria rot fungus</name>
    <name type="synonym">Torula alternata</name>
    <dbReference type="NCBI Taxonomy" id="5599"/>
    <lineage>
        <taxon>Eukaryota</taxon>
        <taxon>Fungi</taxon>
        <taxon>Dikarya</taxon>
        <taxon>Ascomycota</taxon>
        <taxon>Pezizomycotina</taxon>
        <taxon>Dothideomycetes</taxon>
        <taxon>Pleosporomycetidae</taxon>
        <taxon>Pleosporales</taxon>
        <taxon>Pleosporineae</taxon>
        <taxon>Pleosporaceae</taxon>
        <taxon>Alternaria</taxon>
        <taxon>Alternaria sect. Alternaria</taxon>
        <taxon>Alternaria alternata complex</taxon>
    </lineage>
</organism>
<dbReference type="KEGG" id="aalt:CC77DRAFT_775371"/>
<name>A0A177DTB9_ALTAL</name>
<keyword evidence="1" id="KW-0812">Transmembrane</keyword>
<proteinExistence type="predicted"/>
<accession>A0A177DTB9</accession>
<dbReference type="GeneID" id="29118731"/>
<keyword evidence="1" id="KW-0472">Membrane</keyword>
<protein>
    <submittedName>
        <fullName evidence="2">Uncharacterized protein</fullName>
    </submittedName>
</protein>
<dbReference type="EMBL" id="KV441475">
    <property type="protein sequence ID" value="OAG22029.1"/>
    <property type="molecule type" value="Genomic_DNA"/>
</dbReference>
<evidence type="ECO:0000313" key="3">
    <source>
        <dbReference type="Proteomes" id="UP000077248"/>
    </source>
</evidence>
<keyword evidence="1" id="KW-1133">Transmembrane helix</keyword>